<dbReference type="GO" id="GO:0046872">
    <property type="term" value="F:metal ion binding"/>
    <property type="evidence" value="ECO:0007669"/>
    <property type="project" value="UniProtKB-KW"/>
</dbReference>
<dbReference type="GO" id="GO:0005829">
    <property type="term" value="C:cytosol"/>
    <property type="evidence" value="ECO:0007669"/>
    <property type="project" value="TreeGrafter"/>
</dbReference>
<dbReference type="GO" id="GO:0004601">
    <property type="term" value="F:peroxidase activity"/>
    <property type="evidence" value="ECO:0007669"/>
    <property type="project" value="UniProtKB-KW"/>
</dbReference>
<dbReference type="PANTHER" id="PTHR30521">
    <property type="entry name" value="DEFERROCHELATASE/PEROXIDASE"/>
    <property type="match status" value="1"/>
</dbReference>
<keyword evidence="5" id="KW-0408">Iron</keyword>
<feature type="domain" description="Dyp-type peroxidase N-terminal" evidence="8">
    <location>
        <begin position="18"/>
        <end position="148"/>
    </location>
</feature>
<evidence type="ECO:0000256" key="2">
    <source>
        <dbReference type="ARBA" id="ARBA00022559"/>
    </source>
</evidence>
<dbReference type="PROSITE" id="PS51404">
    <property type="entry name" value="DYP_PEROXIDASE"/>
    <property type="match status" value="1"/>
</dbReference>
<sequence length="374" mass="40808">MTKELPVTPERADPPEPQGICKDVSRSAIFLVATISSDTDAVEKVRAWTGDIAARVRAVGKRVPAGDLSCVCGFGSDAWDRLFGAPRPARLHPFREFGTGERRAIATPGDILLHIRAEHMDLCFELATQLLAPLGDAVTVVDEVHGFRYFDMRDLVGFVDGTENPAGREAVQFTLIGDEDPGFESGSYVLVQKYLHDMAGWNALPVETQELIIGRKKLSDIELDDAVKPSRSHSSLTTLTENGKEVKILRDNMSFGRPGSNEFGTYFIGYARSPAPIEQMLENMFVGRPPGNYDRLLDYSRAVTGSLYFVPSATMLDELADREPQPAAEVETPPDTSSSAEPDREHEGSLNIGSLKELTGLTGPTGLTKGNRPT</sequence>
<evidence type="ECO:0000313" key="11">
    <source>
        <dbReference type="Proteomes" id="UP000248918"/>
    </source>
</evidence>
<evidence type="ECO:0000313" key="10">
    <source>
        <dbReference type="EMBL" id="RAS19372.1"/>
    </source>
</evidence>
<evidence type="ECO:0000256" key="6">
    <source>
        <dbReference type="ARBA" id="ARBA00025737"/>
    </source>
</evidence>
<dbReference type="Pfam" id="PF20628">
    <property type="entry name" value="Dyp_perox_C"/>
    <property type="match status" value="1"/>
</dbReference>
<evidence type="ECO:0000256" key="5">
    <source>
        <dbReference type="ARBA" id="ARBA00023004"/>
    </source>
</evidence>
<protein>
    <submittedName>
        <fullName evidence="10">Putative iron-dependent peroxidase</fullName>
    </submittedName>
</protein>
<keyword evidence="4" id="KW-0560">Oxidoreductase</keyword>
<dbReference type="NCBIfam" id="TIGR01413">
    <property type="entry name" value="Dyp_perox_fam"/>
    <property type="match status" value="1"/>
</dbReference>
<keyword evidence="3" id="KW-0479">Metal-binding</keyword>
<dbReference type="OrthoDB" id="3251355at2"/>
<comment type="caution">
    <text evidence="10">The sequence shown here is derived from an EMBL/GenBank/DDBJ whole genome shotgun (WGS) entry which is preliminary data.</text>
</comment>
<dbReference type="SUPFAM" id="SSF54909">
    <property type="entry name" value="Dimeric alpha+beta barrel"/>
    <property type="match status" value="1"/>
</dbReference>
<dbReference type="Proteomes" id="UP000248918">
    <property type="component" value="Unassembled WGS sequence"/>
</dbReference>
<dbReference type="InterPro" id="IPR011008">
    <property type="entry name" value="Dimeric_a/b-barrel"/>
</dbReference>
<dbReference type="GO" id="GO:0020037">
    <property type="term" value="F:heme binding"/>
    <property type="evidence" value="ECO:0007669"/>
    <property type="project" value="InterPro"/>
</dbReference>
<feature type="domain" description="Dyp-type peroxidase C-terminal" evidence="9">
    <location>
        <begin position="152"/>
        <end position="313"/>
    </location>
</feature>
<dbReference type="InterPro" id="IPR048327">
    <property type="entry name" value="Dyp_perox_N"/>
</dbReference>
<comment type="cofactor">
    <cofactor evidence="1">
        <name>heme b</name>
        <dbReference type="ChEBI" id="CHEBI:60344"/>
    </cofactor>
</comment>
<reference evidence="10 11" key="1">
    <citation type="submission" date="2018-06" db="EMBL/GenBank/DDBJ databases">
        <title>Genomic Encyclopedia of Type Strains, Phase III (KMG-III): the genomes of soil and plant-associated and newly described type strains.</title>
        <authorList>
            <person name="Whitman W."/>
        </authorList>
    </citation>
    <scope>NUCLEOTIDE SEQUENCE [LARGE SCALE GENOMIC DNA]</scope>
    <source>
        <strain evidence="10 11">LMG 23644</strain>
    </source>
</reference>
<evidence type="ECO:0000259" key="8">
    <source>
        <dbReference type="Pfam" id="PF04261"/>
    </source>
</evidence>
<dbReference type="AlphaFoldDB" id="A0A329BBM9"/>
<proteinExistence type="inferred from homology"/>
<feature type="compositionally biased region" description="Low complexity" evidence="7">
    <location>
        <begin position="355"/>
        <end position="374"/>
    </location>
</feature>
<dbReference type="RefSeq" id="WP_111935628.1">
    <property type="nucleotide sequence ID" value="NZ_CADFFP010000042.1"/>
</dbReference>
<evidence type="ECO:0000256" key="4">
    <source>
        <dbReference type="ARBA" id="ARBA00023002"/>
    </source>
</evidence>
<gene>
    <name evidence="10" type="ORF">BX591_14336</name>
</gene>
<feature type="region of interest" description="Disordered" evidence="7">
    <location>
        <begin position="322"/>
        <end position="374"/>
    </location>
</feature>
<organism evidence="10 11">
    <name type="scientific">Paraburkholderia bryophila</name>
    <dbReference type="NCBI Taxonomy" id="420952"/>
    <lineage>
        <taxon>Bacteria</taxon>
        <taxon>Pseudomonadati</taxon>
        <taxon>Pseudomonadota</taxon>
        <taxon>Betaproteobacteria</taxon>
        <taxon>Burkholderiales</taxon>
        <taxon>Burkholderiaceae</taxon>
        <taxon>Paraburkholderia</taxon>
    </lineage>
</organism>
<dbReference type="Pfam" id="PF04261">
    <property type="entry name" value="Dyp_perox_N"/>
    <property type="match status" value="1"/>
</dbReference>
<keyword evidence="2 10" id="KW-0575">Peroxidase</keyword>
<comment type="similarity">
    <text evidence="6">Belongs to the DyP-type peroxidase family.</text>
</comment>
<evidence type="ECO:0000256" key="3">
    <source>
        <dbReference type="ARBA" id="ARBA00022723"/>
    </source>
</evidence>
<dbReference type="InterPro" id="IPR006314">
    <property type="entry name" value="Dyp_peroxidase"/>
</dbReference>
<evidence type="ECO:0000256" key="1">
    <source>
        <dbReference type="ARBA" id="ARBA00001970"/>
    </source>
</evidence>
<dbReference type="InterPro" id="IPR048328">
    <property type="entry name" value="Dyp_perox_C"/>
</dbReference>
<accession>A0A329BBM9</accession>
<name>A0A329BBM9_9BURK</name>
<evidence type="ECO:0000256" key="7">
    <source>
        <dbReference type="SAM" id="MobiDB-lite"/>
    </source>
</evidence>
<evidence type="ECO:0000259" key="9">
    <source>
        <dbReference type="Pfam" id="PF20628"/>
    </source>
</evidence>
<dbReference type="EMBL" id="QLTK01000043">
    <property type="protein sequence ID" value="RAS19372.1"/>
    <property type="molecule type" value="Genomic_DNA"/>
</dbReference>
<dbReference type="PANTHER" id="PTHR30521:SF0">
    <property type="entry name" value="DYP-TYPE PEROXIDASE FAMILY PROTEIN"/>
    <property type="match status" value="1"/>
</dbReference>